<evidence type="ECO:0000256" key="1">
    <source>
        <dbReference type="SAM" id="MobiDB-lite"/>
    </source>
</evidence>
<dbReference type="EMBL" id="KZ994989">
    <property type="protein sequence ID" value="RKO91608.1"/>
    <property type="molecule type" value="Genomic_DNA"/>
</dbReference>
<organism evidence="2 3">
    <name type="scientific">Blyttiomyces helicus</name>
    <dbReference type="NCBI Taxonomy" id="388810"/>
    <lineage>
        <taxon>Eukaryota</taxon>
        <taxon>Fungi</taxon>
        <taxon>Fungi incertae sedis</taxon>
        <taxon>Chytridiomycota</taxon>
        <taxon>Chytridiomycota incertae sedis</taxon>
        <taxon>Chytridiomycetes</taxon>
        <taxon>Chytridiomycetes incertae sedis</taxon>
        <taxon>Blyttiomyces</taxon>
    </lineage>
</organism>
<feature type="compositionally biased region" description="Basic and acidic residues" evidence="1">
    <location>
        <begin position="221"/>
        <end position="232"/>
    </location>
</feature>
<gene>
    <name evidence="2" type="ORF">BDK51DRAFT_30830</name>
</gene>
<feature type="region of interest" description="Disordered" evidence="1">
    <location>
        <begin position="221"/>
        <end position="254"/>
    </location>
</feature>
<keyword evidence="3" id="KW-1185">Reference proteome</keyword>
<evidence type="ECO:0000313" key="2">
    <source>
        <dbReference type="EMBL" id="RKO91608.1"/>
    </source>
</evidence>
<feature type="region of interest" description="Disordered" evidence="1">
    <location>
        <begin position="307"/>
        <end position="341"/>
    </location>
</feature>
<sequence>MPRAGGLGKVNLDPRITPASRGRWAMGRQSARSAPGIGVVALICRVMTYVAVTLMVVNVTTQIATQAMPDRRYLCRWEPDGAQDDVTAKRVAGKKTMLEIGETAYGGGRSGGHCGDCGGGKRYTVDCLQREEADGEWPHKHHLMNRRHLPPAFDVVSKKCGVPQACHTIPQQIRDHLSEKARTQCDPYPPNQTRKGGHAYISLSVVPPQASTQGQPVVVRKHGDGQNRRQTYDGENNSNALSERRPSPVPRPLRCDGLEVTDPWLPASCAGAYSVSFLAEEASNNLREGGSDGESQERTPDNITTAWERQQGPSAHGHPRYRPKTGISKDRRTQHASRTGGCSTSSLILVAALIAGSWSKPATHTIRDRVYPFAAAKELFQ</sequence>
<evidence type="ECO:0000313" key="3">
    <source>
        <dbReference type="Proteomes" id="UP000269721"/>
    </source>
</evidence>
<dbReference type="AlphaFoldDB" id="A0A4P9WJE0"/>
<protein>
    <submittedName>
        <fullName evidence="2">Uncharacterized protein</fullName>
    </submittedName>
</protein>
<dbReference type="Proteomes" id="UP000269721">
    <property type="component" value="Unassembled WGS sequence"/>
</dbReference>
<accession>A0A4P9WJE0</accession>
<proteinExistence type="predicted"/>
<name>A0A4P9WJE0_9FUNG</name>
<reference evidence="3" key="1">
    <citation type="journal article" date="2018" name="Nat. Microbiol.">
        <title>Leveraging single-cell genomics to expand the fungal tree of life.</title>
        <authorList>
            <person name="Ahrendt S.R."/>
            <person name="Quandt C.A."/>
            <person name="Ciobanu D."/>
            <person name="Clum A."/>
            <person name="Salamov A."/>
            <person name="Andreopoulos B."/>
            <person name="Cheng J.F."/>
            <person name="Woyke T."/>
            <person name="Pelin A."/>
            <person name="Henrissat B."/>
            <person name="Reynolds N.K."/>
            <person name="Benny G.L."/>
            <person name="Smith M.E."/>
            <person name="James T.Y."/>
            <person name="Grigoriev I.V."/>
        </authorList>
    </citation>
    <scope>NUCLEOTIDE SEQUENCE [LARGE SCALE GENOMIC DNA]</scope>
</reference>